<dbReference type="Pfam" id="PF00512">
    <property type="entry name" value="HisKA"/>
    <property type="match status" value="1"/>
</dbReference>
<dbReference type="AlphaFoldDB" id="A0A9D7XDN3"/>
<dbReference type="Proteomes" id="UP000808349">
    <property type="component" value="Unassembled WGS sequence"/>
</dbReference>
<accession>A0A9D7XDN3</accession>
<feature type="domain" description="Histidine kinase" evidence="7">
    <location>
        <begin position="280"/>
        <end position="506"/>
    </location>
</feature>
<dbReference type="CDD" id="cd00082">
    <property type="entry name" value="HisKA"/>
    <property type="match status" value="1"/>
</dbReference>
<proteinExistence type="predicted"/>
<comment type="caution">
    <text evidence="8">The sequence shown here is derived from an EMBL/GenBank/DDBJ whole genome shotgun (WGS) entry which is preliminary data.</text>
</comment>
<dbReference type="Gene3D" id="3.30.565.10">
    <property type="entry name" value="Histidine kinase-like ATPase, C-terminal domain"/>
    <property type="match status" value="1"/>
</dbReference>
<dbReference type="PROSITE" id="PS50109">
    <property type="entry name" value="HIS_KIN"/>
    <property type="match status" value="1"/>
</dbReference>
<dbReference type="EC" id="2.7.13.3" evidence="2"/>
<dbReference type="PANTHER" id="PTHR42878">
    <property type="entry name" value="TWO-COMPONENT HISTIDINE KINASE"/>
    <property type="match status" value="1"/>
</dbReference>
<dbReference type="InterPro" id="IPR005467">
    <property type="entry name" value="His_kinase_dom"/>
</dbReference>
<dbReference type="GO" id="GO:0007234">
    <property type="term" value="P:osmosensory signaling via phosphorelay pathway"/>
    <property type="evidence" value="ECO:0007669"/>
    <property type="project" value="TreeGrafter"/>
</dbReference>
<dbReference type="InterPro" id="IPR004358">
    <property type="entry name" value="Sig_transdc_His_kin-like_C"/>
</dbReference>
<dbReference type="PANTHER" id="PTHR42878:SF15">
    <property type="entry name" value="BACTERIOPHYTOCHROME"/>
    <property type="match status" value="1"/>
</dbReference>
<feature type="coiled-coil region" evidence="6">
    <location>
        <begin position="347"/>
        <end position="374"/>
    </location>
</feature>
<evidence type="ECO:0000256" key="1">
    <source>
        <dbReference type="ARBA" id="ARBA00000085"/>
    </source>
</evidence>
<sequence>MLLQNIRINLLEANLGSLELELVYQKAENEKREIELGVANRELAFQDEEKRKRATELGIANKELAYQDVEKGKRAAELGIANRELVFQDEEKEKRAAELSIANKELIFQNDEKEKRAAELGIANNELVFQNKEKENRATELGIANMELAFQNAEKEKRAAELSIANKELIFQNEEKEKRAAELSIANRELIFQNEEKEKRAAELSIANKELAFQNNEKEKRAAELIIANEELAFQNGEKEKRAAELIIANKELAFQNDEKEKRAAELISANKELLAFTYISSHDLQEPLRKIQTFVTILLENEANNLSESGKHHFQRMQLAAGRMQQLIDDLLSFSRISTTELQFEKTDLNIIIDEVKNELRDTINENHAIIETIGMCSANIIAFQFRQLIYNLISNALKFSKPNIPSHIIIQSRIVRGSQLFNTKLSQDRNYCHIMIRDNGIGFEPHFNERIFEVFQKLHGKESYAGTGIGLAIVKKIVENHNGLIMATSELNQGAQFDIFIPND</sequence>
<keyword evidence="5 8" id="KW-0418">Kinase</keyword>
<keyword evidence="4" id="KW-0808">Transferase</keyword>
<evidence type="ECO:0000256" key="5">
    <source>
        <dbReference type="ARBA" id="ARBA00022777"/>
    </source>
</evidence>
<dbReference type="SMART" id="SM00387">
    <property type="entry name" value="HATPase_c"/>
    <property type="match status" value="1"/>
</dbReference>
<dbReference type="SUPFAM" id="SSF55874">
    <property type="entry name" value="ATPase domain of HSP90 chaperone/DNA topoisomerase II/histidine kinase"/>
    <property type="match status" value="1"/>
</dbReference>
<dbReference type="Pfam" id="PF02518">
    <property type="entry name" value="HATPase_c"/>
    <property type="match status" value="1"/>
</dbReference>
<dbReference type="Gene3D" id="1.10.287.130">
    <property type="match status" value="1"/>
</dbReference>
<dbReference type="InterPro" id="IPR036097">
    <property type="entry name" value="HisK_dim/P_sf"/>
</dbReference>
<evidence type="ECO:0000313" key="8">
    <source>
        <dbReference type="EMBL" id="MBK9718149.1"/>
    </source>
</evidence>
<dbReference type="GO" id="GO:0000155">
    <property type="term" value="F:phosphorelay sensor kinase activity"/>
    <property type="evidence" value="ECO:0007669"/>
    <property type="project" value="InterPro"/>
</dbReference>
<comment type="catalytic activity">
    <reaction evidence="1">
        <text>ATP + protein L-histidine = ADP + protein N-phospho-L-histidine.</text>
        <dbReference type="EC" id="2.7.13.3"/>
    </reaction>
</comment>
<evidence type="ECO:0000259" key="7">
    <source>
        <dbReference type="PROSITE" id="PS50109"/>
    </source>
</evidence>
<organism evidence="8 9">
    <name type="scientific">Candidatus Defluviibacterium haderslevense</name>
    <dbReference type="NCBI Taxonomy" id="2981993"/>
    <lineage>
        <taxon>Bacteria</taxon>
        <taxon>Pseudomonadati</taxon>
        <taxon>Bacteroidota</taxon>
        <taxon>Saprospiria</taxon>
        <taxon>Saprospirales</taxon>
        <taxon>Saprospiraceae</taxon>
        <taxon>Candidatus Defluviibacterium</taxon>
    </lineage>
</organism>
<reference evidence="8 9" key="1">
    <citation type="submission" date="2020-10" db="EMBL/GenBank/DDBJ databases">
        <title>Connecting structure to function with the recovery of over 1000 high-quality activated sludge metagenome-assembled genomes encoding full-length rRNA genes using long-read sequencing.</title>
        <authorList>
            <person name="Singleton C.M."/>
            <person name="Petriglieri F."/>
            <person name="Kristensen J.M."/>
            <person name="Kirkegaard R.H."/>
            <person name="Michaelsen T.Y."/>
            <person name="Andersen M.H."/>
            <person name="Karst S.M."/>
            <person name="Dueholm M.S."/>
            <person name="Nielsen P.H."/>
            <person name="Albertsen M."/>
        </authorList>
    </citation>
    <scope>NUCLEOTIDE SEQUENCE [LARGE SCALE GENOMIC DNA]</scope>
    <source>
        <strain evidence="8">Ribe_18-Q3-R11-54_BAT3C.373</strain>
    </source>
</reference>
<dbReference type="PRINTS" id="PR00344">
    <property type="entry name" value="BCTRLSENSOR"/>
</dbReference>
<dbReference type="SUPFAM" id="SSF47384">
    <property type="entry name" value="Homodimeric domain of signal transducing histidine kinase"/>
    <property type="match status" value="1"/>
</dbReference>
<dbReference type="SMART" id="SM00388">
    <property type="entry name" value="HisKA"/>
    <property type="match status" value="1"/>
</dbReference>
<dbReference type="GO" id="GO:0000156">
    <property type="term" value="F:phosphorelay response regulator activity"/>
    <property type="evidence" value="ECO:0007669"/>
    <property type="project" value="TreeGrafter"/>
</dbReference>
<protein>
    <recommendedName>
        <fullName evidence="2">histidine kinase</fullName>
        <ecNumber evidence="2">2.7.13.3</ecNumber>
    </recommendedName>
</protein>
<dbReference type="EMBL" id="JADKFW010000007">
    <property type="protein sequence ID" value="MBK9718149.1"/>
    <property type="molecule type" value="Genomic_DNA"/>
</dbReference>
<gene>
    <name evidence="8" type="ORF">IPO85_11675</name>
</gene>
<evidence type="ECO:0000256" key="4">
    <source>
        <dbReference type="ARBA" id="ARBA00022679"/>
    </source>
</evidence>
<dbReference type="InterPro" id="IPR003594">
    <property type="entry name" value="HATPase_dom"/>
</dbReference>
<dbReference type="InterPro" id="IPR050351">
    <property type="entry name" value="BphY/WalK/GraS-like"/>
</dbReference>
<dbReference type="GO" id="GO:0030295">
    <property type="term" value="F:protein kinase activator activity"/>
    <property type="evidence" value="ECO:0007669"/>
    <property type="project" value="TreeGrafter"/>
</dbReference>
<evidence type="ECO:0000256" key="3">
    <source>
        <dbReference type="ARBA" id="ARBA00022553"/>
    </source>
</evidence>
<keyword evidence="6" id="KW-0175">Coiled coil</keyword>
<evidence type="ECO:0000256" key="6">
    <source>
        <dbReference type="SAM" id="Coils"/>
    </source>
</evidence>
<evidence type="ECO:0000313" key="9">
    <source>
        <dbReference type="Proteomes" id="UP000808349"/>
    </source>
</evidence>
<name>A0A9D7XDN3_9BACT</name>
<keyword evidence="3" id="KW-0597">Phosphoprotein</keyword>
<dbReference type="InterPro" id="IPR036890">
    <property type="entry name" value="HATPase_C_sf"/>
</dbReference>
<dbReference type="InterPro" id="IPR003661">
    <property type="entry name" value="HisK_dim/P_dom"/>
</dbReference>
<feature type="coiled-coil region" evidence="6">
    <location>
        <begin position="143"/>
        <end position="212"/>
    </location>
</feature>
<evidence type="ECO:0000256" key="2">
    <source>
        <dbReference type="ARBA" id="ARBA00012438"/>
    </source>
</evidence>